<feature type="region of interest" description="Disordered" evidence="1">
    <location>
        <begin position="1"/>
        <end position="77"/>
    </location>
</feature>
<feature type="compositionally biased region" description="Basic and acidic residues" evidence="1">
    <location>
        <begin position="1"/>
        <end position="12"/>
    </location>
</feature>
<gene>
    <name evidence="2" type="ORF">PSTG_03057</name>
</gene>
<dbReference type="OrthoDB" id="2505887at2759"/>
<sequence>MDEPAAKRKPIDSGEEAEPQDDGQQQLNTSPQPSVKRRKIGPISTDEERSSSISSIESEHSSHKSEPEEPPPSHLINQSNKVIWVDIGINPEETYWWPGLVYENNSRSYVALMPNSKSKVVDIKPKSLDSVKATMAFKAHSVFNPIEQNPILKNKELAQKYPTKKSLEKAYVIAREKTVIYSFEEDHDDLPDVSTCMIPLSQESRAVLANVFSPKREKSRATSPESEDLDDADSDLDDFDGPDQELEIPGETILCRSSAKSQDYWPARVISYTGLKLDKRSNRGGKLSKKSTRQKSEKTYQIQFCDGSLLVTPRSSFWTTDQEEFYTVKVGQVQTKEIKFEKMVPQIEKELHHLDQIINGKSSDSNLISKHESFLTSIKHRASIPQDVKYGKYSEELIHKVGDYLRDRYLSIQNNESESEPKITVDPRFAKLTETEKSQYIFDILVPELIWLITVTQYLEDGEEKLIAESNLESSTSNKQLDKDKDKDNSSVSQQNITITSEKILEEAKKLATLDIHEVDLVDKVHSLRADKKFHLSKKSLTTYNNKSSKSPESSESIKKTNHGHHSNPIPSSSSTSAKLLPLTCTRFQSRGNSKLRQTSNSRKTCTS</sequence>
<evidence type="ECO:0000313" key="2">
    <source>
        <dbReference type="EMBL" id="KNF03974.1"/>
    </source>
</evidence>
<dbReference type="STRING" id="1165861.A0A0L0VXG8"/>
<comment type="caution">
    <text evidence="2">The sequence shown here is derived from an EMBL/GenBank/DDBJ whole genome shotgun (WGS) entry which is preliminary data.</text>
</comment>
<dbReference type="EMBL" id="AJIL01000015">
    <property type="protein sequence ID" value="KNF03974.1"/>
    <property type="molecule type" value="Genomic_DNA"/>
</dbReference>
<feature type="region of interest" description="Disordered" evidence="1">
    <location>
        <begin position="543"/>
        <end position="608"/>
    </location>
</feature>
<feature type="compositionally biased region" description="Basic and acidic residues" evidence="1">
    <location>
        <begin position="57"/>
        <end position="67"/>
    </location>
</feature>
<reference evidence="3" key="1">
    <citation type="submission" date="2014-03" db="EMBL/GenBank/DDBJ databases">
        <title>The Genome Sequence of Puccinia striiformis f. sp. tritici PST-78.</title>
        <authorList>
            <consortium name="The Broad Institute Genome Sequencing Platform"/>
            <person name="Cuomo C."/>
            <person name="Hulbert S."/>
            <person name="Chen X."/>
            <person name="Walker B."/>
            <person name="Young S.K."/>
            <person name="Zeng Q."/>
            <person name="Gargeya S."/>
            <person name="Fitzgerald M."/>
            <person name="Haas B."/>
            <person name="Abouelleil A."/>
            <person name="Alvarado L."/>
            <person name="Arachchi H.M."/>
            <person name="Berlin A.M."/>
            <person name="Chapman S.B."/>
            <person name="Goldberg J."/>
            <person name="Griggs A."/>
            <person name="Gujja S."/>
            <person name="Hansen M."/>
            <person name="Howarth C."/>
            <person name="Imamovic A."/>
            <person name="Larimer J."/>
            <person name="McCowan C."/>
            <person name="Montmayeur A."/>
            <person name="Murphy C."/>
            <person name="Neiman D."/>
            <person name="Pearson M."/>
            <person name="Priest M."/>
            <person name="Roberts A."/>
            <person name="Saif S."/>
            <person name="Shea T."/>
            <person name="Sisk P."/>
            <person name="Sykes S."/>
            <person name="Wortman J."/>
            <person name="Nusbaum C."/>
            <person name="Birren B."/>
        </authorList>
    </citation>
    <scope>NUCLEOTIDE SEQUENCE [LARGE SCALE GENOMIC DNA]</scope>
    <source>
        <strain evidence="3">race PST-78</strain>
    </source>
</reference>
<feature type="region of interest" description="Disordered" evidence="1">
    <location>
        <begin position="214"/>
        <end position="247"/>
    </location>
</feature>
<name>A0A0L0VXG8_9BASI</name>
<feature type="compositionally biased region" description="Polar residues" evidence="1">
    <location>
        <begin position="586"/>
        <end position="608"/>
    </location>
</feature>
<keyword evidence="3" id="KW-1185">Reference proteome</keyword>
<feature type="compositionally biased region" description="Low complexity" evidence="1">
    <location>
        <begin position="567"/>
        <end position="583"/>
    </location>
</feature>
<proteinExistence type="predicted"/>
<feature type="compositionally biased region" description="Polar residues" evidence="1">
    <location>
        <begin position="22"/>
        <end position="33"/>
    </location>
</feature>
<protein>
    <recommendedName>
        <fullName evidence="4">PWWP domain-containing protein</fullName>
    </recommendedName>
</protein>
<feature type="compositionally biased region" description="Basic and acidic residues" evidence="1">
    <location>
        <begin position="480"/>
        <end position="489"/>
    </location>
</feature>
<evidence type="ECO:0000313" key="3">
    <source>
        <dbReference type="Proteomes" id="UP000054564"/>
    </source>
</evidence>
<feature type="compositionally biased region" description="Acidic residues" evidence="1">
    <location>
        <begin position="225"/>
        <end position="247"/>
    </location>
</feature>
<dbReference type="AlphaFoldDB" id="A0A0L0VXG8"/>
<organism evidence="2 3">
    <name type="scientific">Puccinia striiformis f. sp. tritici PST-78</name>
    <dbReference type="NCBI Taxonomy" id="1165861"/>
    <lineage>
        <taxon>Eukaryota</taxon>
        <taxon>Fungi</taxon>
        <taxon>Dikarya</taxon>
        <taxon>Basidiomycota</taxon>
        <taxon>Pucciniomycotina</taxon>
        <taxon>Pucciniomycetes</taxon>
        <taxon>Pucciniales</taxon>
        <taxon>Pucciniaceae</taxon>
        <taxon>Puccinia</taxon>
    </lineage>
</organism>
<feature type="region of interest" description="Disordered" evidence="1">
    <location>
        <begin position="470"/>
        <end position="494"/>
    </location>
</feature>
<evidence type="ECO:0000256" key="1">
    <source>
        <dbReference type="SAM" id="MobiDB-lite"/>
    </source>
</evidence>
<accession>A0A0L0VXG8</accession>
<dbReference type="Proteomes" id="UP000054564">
    <property type="component" value="Unassembled WGS sequence"/>
</dbReference>
<evidence type="ECO:0008006" key="4">
    <source>
        <dbReference type="Google" id="ProtNLM"/>
    </source>
</evidence>